<dbReference type="InterPro" id="IPR021133">
    <property type="entry name" value="HEAT_type_2"/>
</dbReference>
<dbReference type="Pfam" id="PF07714">
    <property type="entry name" value="PK_Tyr_Ser-Thr"/>
    <property type="match status" value="1"/>
</dbReference>
<evidence type="ECO:0000256" key="1">
    <source>
        <dbReference type="ARBA" id="ARBA00022723"/>
    </source>
</evidence>
<keyword evidence="3" id="KW-0862">Zinc</keyword>
<feature type="compositionally biased region" description="Low complexity" evidence="8">
    <location>
        <begin position="936"/>
        <end position="952"/>
    </location>
</feature>
<dbReference type="InterPro" id="IPR011989">
    <property type="entry name" value="ARM-like"/>
</dbReference>
<dbReference type="PROSITE" id="PS50011">
    <property type="entry name" value="PROTEIN_KINASE_DOM"/>
    <property type="match status" value="1"/>
</dbReference>
<dbReference type="Gene3D" id="1.25.10.10">
    <property type="entry name" value="Leucine-rich Repeat Variant"/>
    <property type="match status" value="1"/>
</dbReference>
<dbReference type="InterPro" id="IPR013083">
    <property type="entry name" value="Znf_RING/FYVE/PHD"/>
</dbReference>
<reference evidence="9" key="1">
    <citation type="journal article" date="2012" name="Nature">
        <title>The oyster genome reveals stress adaptation and complexity of shell formation.</title>
        <authorList>
            <person name="Zhang G."/>
            <person name="Fang X."/>
            <person name="Guo X."/>
            <person name="Li L."/>
            <person name="Luo R."/>
            <person name="Xu F."/>
            <person name="Yang P."/>
            <person name="Zhang L."/>
            <person name="Wang X."/>
            <person name="Qi H."/>
            <person name="Xiong Z."/>
            <person name="Que H."/>
            <person name="Xie Y."/>
            <person name="Holland P.W."/>
            <person name="Paps J."/>
            <person name="Zhu Y."/>
            <person name="Wu F."/>
            <person name="Chen Y."/>
            <person name="Wang J."/>
            <person name="Peng C."/>
            <person name="Meng J."/>
            <person name="Yang L."/>
            <person name="Liu J."/>
            <person name="Wen B."/>
            <person name="Zhang N."/>
            <person name="Huang Z."/>
            <person name="Zhu Q."/>
            <person name="Feng Y."/>
            <person name="Mount A."/>
            <person name="Hedgecock D."/>
            <person name="Xu Z."/>
            <person name="Liu Y."/>
            <person name="Domazet-Loso T."/>
            <person name="Du Y."/>
            <person name="Sun X."/>
            <person name="Zhang S."/>
            <person name="Liu B."/>
            <person name="Cheng P."/>
            <person name="Jiang X."/>
            <person name="Li J."/>
            <person name="Fan D."/>
            <person name="Wang W."/>
            <person name="Fu W."/>
            <person name="Wang T."/>
            <person name="Wang B."/>
            <person name="Zhang J."/>
            <person name="Peng Z."/>
            <person name="Li Y."/>
            <person name="Li N."/>
            <person name="Wang J."/>
            <person name="Chen M."/>
            <person name="He Y."/>
            <person name="Tan F."/>
            <person name="Song X."/>
            <person name="Zheng Q."/>
            <person name="Huang R."/>
            <person name="Yang H."/>
            <person name="Du X."/>
            <person name="Chen L."/>
            <person name="Yang M."/>
            <person name="Gaffney P.M."/>
            <person name="Wang S."/>
            <person name="Luo L."/>
            <person name="She Z."/>
            <person name="Ming Y."/>
            <person name="Huang W."/>
            <person name="Zhang S."/>
            <person name="Huang B."/>
            <person name="Zhang Y."/>
            <person name="Qu T."/>
            <person name="Ni P."/>
            <person name="Miao G."/>
            <person name="Wang J."/>
            <person name="Wang Q."/>
            <person name="Steinberg C.E."/>
            <person name="Wang H."/>
            <person name="Li N."/>
            <person name="Qian L."/>
            <person name="Zhang G."/>
            <person name="Li Y."/>
            <person name="Yang H."/>
            <person name="Liu X."/>
            <person name="Wang J."/>
            <person name="Yin Y."/>
            <person name="Wang J."/>
        </authorList>
    </citation>
    <scope>NUCLEOTIDE SEQUENCE [LARGE SCALE GENOMIC DNA]</scope>
    <source>
        <strain evidence="9">05x7-T-G4-1.051#20</strain>
    </source>
</reference>
<dbReference type="PANTHER" id="PTHR12984:SF3">
    <property type="entry name" value="N-TERMINAL KINASE-LIKE PROTEIN"/>
    <property type="match status" value="1"/>
</dbReference>
<protein>
    <recommendedName>
        <fullName evidence="5">N-terminal kinase-like protein</fullName>
    </recommendedName>
    <alternativeName>
        <fullName evidence="6">SCY1-like protein 1</fullName>
    </alternativeName>
</protein>
<organism evidence="9">
    <name type="scientific">Magallana gigas</name>
    <name type="common">Pacific oyster</name>
    <name type="synonym">Crassostrea gigas</name>
    <dbReference type="NCBI Taxonomy" id="29159"/>
    <lineage>
        <taxon>Eukaryota</taxon>
        <taxon>Metazoa</taxon>
        <taxon>Spiralia</taxon>
        <taxon>Lophotrochozoa</taxon>
        <taxon>Mollusca</taxon>
        <taxon>Bivalvia</taxon>
        <taxon>Autobranchia</taxon>
        <taxon>Pteriomorphia</taxon>
        <taxon>Ostreida</taxon>
        <taxon>Ostreoidea</taxon>
        <taxon>Ostreidae</taxon>
        <taxon>Magallana</taxon>
    </lineage>
</organism>
<dbReference type="PANTHER" id="PTHR12984">
    <property type="entry name" value="SCY1-RELATED S/T PROTEIN KINASE-LIKE"/>
    <property type="match status" value="1"/>
</dbReference>
<evidence type="ECO:0000256" key="7">
    <source>
        <dbReference type="ARBA" id="ARBA00056114"/>
    </source>
</evidence>
<comment type="similarity">
    <text evidence="4">Belongs to the protein kinase superfamily.</text>
</comment>
<dbReference type="GO" id="GO:0005524">
    <property type="term" value="F:ATP binding"/>
    <property type="evidence" value="ECO:0007669"/>
    <property type="project" value="InterPro"/>
</dbReference>
<dbReference type="GO" id="GO:0004672">
    <property type="term" value="F:protein kinase activity"/>
    <property type="evidence" value="ECO:0007669"/>
    <property type="project" value="InterPro"/>
</dbReference>
<sequence>MTARLQEIQSSYEQRFNCMICLCPRLQMVSGYCQHRICTQCLYNEDSIRKPSLDKCPTCQKEEAFPVIRPAIPEDVIEIQRCLGVRACPHSGCTMECWEWEMEEHLKFNCMICLCPRLQMVSGYCQHRICTQCLYNEDSIRKPSLDKCPTCQKEEAFPVIRPAIPEDVIEIQRCLGVRACPHSGCTMECWEWEMEEHLKLFLRYRDDNKEQLVTQGTGEPVTIFAFDVKSSSESQVQVAKGAFKRIKTLRHPNIVSFLDGVETEKVIYFATEAVVPLESYLNENDENRNLMAISWGIHQVAKGLSFLINDCNLIHNNVCLSSVFVNQAGEWKLGGVDYMYPAQGQDSVPPVKILPLLDKYDPPEKVENRRGVRTEKWSTDMWGLGCLIWEVFNGSLSQINSLKSVGKIPKSLVPNYCELVGANPKSRPNPAKFIENCKSDKGFMHNSFVETMLFLEEIQIKDQAEKTKFFTKLAPSLDEFPKTFCKNKILPQLLNAFEYGDAGSHILAPMFKIGKFLDAEEYQNRIVPCVVKLFTSPDRATRVKLLQQIDTFIEYLQPATVNDKIFPHIIHGFTDTNPVVRESTIKAMVFMAPKLNYKNLNEEVMKHFARLQAKDDQGGIRTNTTVCLGKVACHLNPQVRQKMISSAFLRSLKDPFPPARQAGVLGMAATQNFFTLNEIAQRLLPAMCSMTRDPEKGVRDQAFRGIKCFVDKLEKVSENPDLEAEMERDVLSGGSAVSNSAASWAGWAVTGVSSLTSKLYKKDGTRKTPNGSSKTAQNVGELPSKPVSAASHSNNPSDTQPDKSEESGWEEEGWGDMEDEPDVEEEDTSESQPRATDGWDNDDEDWGSLEDTAPQSGREKSSGAALKLSAKSPKPAEEDWGGDFGNEFVSTEDSGLPMAGEYNWGGETNQGDFFSSAMGLPKQKSQKSMQTKPRSDSSGSRSSPAPSGGMSSQNTAASGESGWEVEDSGWGADEWGTVGSTNKTTVQGRPAKQKSTSPPKESGWEDSGWGEVDDWGSGSNKIDEARRRKEEREEKRQQRQKEIEEKRAARKGGGALKLGAKKTALD</sequence>
<evidence type="ECO:0000313" key="9">
    <source>
        <dbReference type="EMBL" id="EKC33468.1"/>
    </source>
</evidence>
<keyword evidence="9" id="KW-0418">Kinase</keyword>
<dbReference type="InParanoid" id="K1QI47"/>
<dbReference type="InterPro" id="IPR051177">
    <property type="entry name" value="CIK-Related_Protein"/>
</dbReference>
<dbReference type="GO" id="GO:0008270">
    <property type="term" value="F:zinc ion binding"/>
    <property type="evidence" value="ECO:0007669"/>
    <property type="project" value="UniProtKB-KW"/>
</dbReference>
<comment type="function">
    <text evidence="7">Regulates COPI-mediated retrograde protein traffic at the interface between the Golgi apparatus and the endoplasmic reticulum. Involved in the maintenance of the Golgi apparatus morphology.</text>
</comment>
<name>K1QI47_MAGGI</name>
<feature type="compositionally biased region" description="Low complexity" evidence="8">
    <location>
        <begin position="1057"/>
        <end position="1066"/>
    </location>
</feature>
<feature type="compositionally biased region" description="Acidic residues" evidence="8">
    <location>
        <begin position="807"/>
        <end position="829"/>
    </location>
</feature>
<dbReference type="SUPFAM" id="SSF56112">
    <property type="entry name" value="Protein kinase-like (PK-like)"/>
    <property type="match status" value="1"/>
</dbReference>
<dbReference type="EMBL" id="JH816757">
    <property type="protein sequence ID" value="EKC33468.1"/>
    <property type="molecule type" value="Genomic_DNA"/>
</dbReference>
<dbReference type="Gene3D" id="3.30.40.10">
    <property type="entry name" value="Zinc/RING finger domain, C3HC4 (zinc finger)"/>
    <property type="match status" value="1"/>
</dbReference>
<dbReference type="PROSITE" id="PS50089">
    <property type="entry name" value="ZF_RING_2"/>
    <property type="match status" value="2"/>
</dbReference>
<dbReference type="InterPro" id="IPR001245">
    <property type="entry name" value="Ser-Thr/Tyr_kinase_cat_dom"/>
</dbReference>
<dbReference type="Gene3D" id="1.10.510.10">
    <property type="entry name" value="Transferase(Phosphotransferase) domain 1"/>
    <property type="match status" value="1"/>
</dbReference>
<keyword evidence="1" id="KW-0479">Metal-binding</keyword>
<evidence type="ECO:0000256" key="6">
    <source>
        <dbReference type="ARBA" id="ARBA00042347"/>
    </source>
</evidence>
<dbReference type="AlphaFoldDB" id="K1QI47"/>
<accession>K1QI47</accession>
<feature type="compositionally biased region" description="Polar residues" evidence="8">
    <location>
        <begin position="978"/>
        <end position="999"/>
    </location>
</feature>
<feature type="compositionally biased region" description="Acidic residues" evidence="8">
    <location>
        <begin position="839"/>
        <end position="848"/>
    </location>
</feature>
<dbReference type="PROSITE" id="PS00518">
    <property type="entry name" value="ZF_RING_1"/>
    <property type="match status" value="2"/>
</dbReference>
<keyword evidence="9" id="KW-0808">Transferase</keyword>
<keyword evidence="2" id="KW-0863">Zinc-finger</keyword>
<evidence type="ECO:0000256" key="8">
    <source>
        <dbReference type="SAM" id="MobiDB-lite"/>
    </source>
</evidence>
<feature type="compositionally biased region" description="Low complexity" evidence="8">
    <location>
        <begin position="862"/>
        <end position="873"/>
    </location>
</feature>
<dbReference type="SUPFAM" id="SSF48371">
    <property type="entry name" value="ARM repeat"/>
    <property type="match status" value="1"/>
</dbReference>
<gene>
    <name evidence="9" type="ORF">CGI_10015257</name>
</gene>
<dbReference type="InterPro" id="IPR016024">
    <property type="entry name" value="ARM-type_fold"/>
</dbReference>
<proteinExistence type="inferred from homology"/>
<dbReference type="Gene3D" id="3.30.200.20">
    <property type="entry name" value="Phosphorylase Kinase, domain 1"/>
    <property type="match status" value="1"/>
</dbReference>
<feature type="compositionally biased region" description="Basic and acidic residues" evidence="8">
    <location>
        <begin position="1021"/>
        <end position="1047"/>
    </location>
</feature>
<dbReference type="HOGENOM" id="CLU_010392_0_1_1"/>
<dbReference type="InterPro" id="IPR017907">
    <property type="entry name" value="Znf_RING_CS"/>
</dbReference>
<dbReference type="InterPro" id="IPR001841">
    <property type="entry name" value="Znf_RING"/>
</dbReference>
<feature type="region of interest" description="Disordered" evidence="8">
    <location>
        <begin position="761"/>
        <end position="1066"/>
    </location>
</feature>
<dbReference type="SUPFAM" id="SSF57850">
    <property type="entry name" value="RING/U-box"/>
    <property type="match status" value="1"/>
</dbReference>
<dbReference type="PROSITE" id="PS50077">
    <property type="entry name" value="HEAT_REPEAT"/>
    <property type="match status" value="1"/>
</dbReference>
<evidence type="ECO:0000256" key="4">
    <source>
        <dbReference type="ARBA" id="ARBA00038349"/>
    </source>
</evidence>
<dbReference type="FunCoup" id="K1QI47">
    <property type="interactions" value="2088"/>
</dbReference>
<evidence type="ECO:0000256" key="5">
    <source>
        <dbReference type="ARBA" id="ARBA00040972"/>
    </source>
</evidence>
<evidence type="ECO:0000256" key="2">
    <source>
        <dbReference type="ARBA" id="ARBA00022771"/>
    </source>
</evidence>
<feature type="compositionally biased region" description="Polar residues" evidence="8">
    <location>
        <begin position="790"/>
        <end position="799"/>
    </location>
</feature>
<dbReference type="InterPro" id="IPR011009">
    <property type="entry name" value="Kinase-like_dom_sf"/>
</dbReference>
<dbReference type="CDD" id="cd16449">
    <property type="entry name" value="RING-HC"/>
    <property type="match status" value="2"/>
</dbReference>
<dbReference type="SMART" id="SM00184">
    <property type="entry name" value="RING"/>
    <property type="match status" value="2"/>
</dbReference>
<feature type="compositionally biased region" description="Polar residues" evidence="8">
    <location>
        <begin position="767"/>
        <end position="778"/>
    </location>
</feature>
<evidence type="ECO:0000256" key="3">
    <source>
        <dbReference type="ARBA" id="ARBA00022833"/>
    </source>
</evidence>
<dbReference type="InterPro" id="IPR000719">
    <property type="entry name" value="Prot_kinase_dom"/>
</dbReference>